<dbReference type="EMBL" id="CAFZ01000140">
    <property type="protein sequence ID" value="CCA71935.1"/>
    <property type="molecule type" value="Genomic_DNA"/>
</dbReference>
<dbReference type="AlphaFoldDB" id="G4TKU2"/>
<reference evidence="1 2" key="1">
    <citation type="journal article" date="2011" name="PLoS Pathog.">
        <title>Endophytic Life Strategies Decoded by Genome and Transcriptome Analyses of the Mutualistic Root Symbiont Piriformospora indica.</title>
        <authorList>
            <person name="Zuccaro A."/>
            <person name="Lahrmann U."/>
            <person name="Guldener U."/>
            <person name="Langen G."/>
            <person name="Pfiffi S."/>
            <person name="Biedenkopf D."/>
            <person name="Wong P."/>
            <person name="Samans B."/>
            <person name="Grimm C."/>
            <person name="Basiewicz M."/>
            <person name="Murat C."/>
            <person name="Martin F."/>
            <person name="Kogel K.H."/>
        </authorList>
    </citation>
    <scope>NUCLEOTIDE SEQUENCE [LARGE SCALE GENOMIC DNA]</scope>
    <source>
        <strain evidence="1 2">DSM 11827</strain>
    </source>
</reference>
<dbReference type="InterPro" id="IPR032675">
    <property type="entry name" value="LRR_dom_sf"/>
</dbReference>
<keyword evidence="2" id="KW-1185">Reference proteome</keyword>
<protein>
    <recommendedName>
        <fullName evidence="3">F-box domain-containing protein</fullName>
    </recommendedName>
</protein>
<sequence>MLETIVLELLLEDVIFYSSWVNRFYSALESMASWTRNPGVLTRRATILFPDALYGDVAKNFAQLARLSEYCSKLRTITMFINWHGPGGSSQINLEWISNVTQAILQTPIFSTDCLVSLADKNPGLETLALIAERPKNVRVTLQTDVVFPQLGRFFISCDDVFCHLSTPKLEWLGFCLRQPSNPGLASFLRDNCTGLTYLHLDMLDLLDEDLPRILHLVYLCPSLETLSLEGYPVYNYGVDPLEPHPSLQHLVLRCEGAYEPVDWLEMFGLIHDGWRPLLSFTTITFRLFYRNRQGFTTFEKDKATVKEAIDERCGKLDAELAFEEVL</sequence>
<evidence type="ECO:0008006" key="3">
    <source>
        <dbReference type="Google" id="ProtNLM"/>
    </source>
</evidence>
<gene>
    <name evidence="1" type="ORF">PIIN_05870</name>
</gene>
<evidence type="ECO:0000313" key="2">
    <source>
        <dbReference type="Proteomes" id="UP000007148"/>
    </source>
</evidence>
<evidence type="ECO:0000313" key="1">
    <source>
        <dbReference type="EMBL" id="CCA71935.1"/>
    </source>
</evidence>
<dbReference type="Gene3D" id="3.80.10.10">
    <property type="entry name" value="Ribonuclease Inhibitor"/>
    <property type="match status" value="1"/>
</dbReference>
<organism evidence="1 2">
    <name type="scientific">Serendipita indica (strain DSM 11827)</name>
    <name type="common">Root endophyte fungus</name>
    <name type="synonym">Piriformospora indica</name>
    <dbReference type="NCBI Taxonomy" id="1109443"/>
    <lineage>
        <taxon>Eukaryota</taxon>
        <taxon>Fungi</taxon>
        <taxon>Dikarya</taxon>
        <taxon>Basidiomycota</taxon>
        <taxon>Agaricomycotina</taxon>
        <taxon>Agaricomycetes</taxon>
        <taxon>Sebacinales</taxon>
        <taxon>Serendipitaceae</taxon>
        <taxon>Serendipita</taxon>
    </lineage>
</organism>
<accession>G4TKU2</accession>
<name>G4TKU2_SERID</name>
<comment type="caution">
    <text evidence="1">The sequence shown here is derived from an EMBL/GenBank/DDBJ whole genome shotgun (WGS) entry which is preliminary data.</text>
</comment>
<proteinExistence type="predicted"/>
<dbReference type="SUPFAM" id="SSF52047">
    <property type="entry name" value="RNI-like"/>
    <property type="match status" value="1"/>
</dbReference>
<dbReference type="Proteomes" id="UP000007148">
    <property type="component" value="Unassembled WGS sequence"/>
</dbReference>
<dbReference type="HOGENOM" id="CLU_059428_0_0_1"/>
<dbReference type="InParanoid" id="G4TKU2"/>